<comment type="caution">
    <text evidence="1">The sequence shown here is derived from an EMBL/GenBank/DDBJ whole genome shotgun (WGS) entry which is preliminary data.</text>
</comment>
<protein>
    <submittedName>
        <fullName evidence="1">Uncharacterized protein</fullName>
    </submittedName>
</protein>
<dbReference type="EMBL" id="LAZR01004384">
    <property type="protein sequence ID" value="KKN09100.1"/>
    <property type="molecule type" value="Genomic_DNA"/>
</dbReference>
<accession>A0A0F9MP61</accession>
<reference evidence="1" key="1">
    <citation type="journal article" date="2015" name="Nature">
        <title>Complex archaea that bridge the gap between prokaryotes and eukaryotes.</title>
        <authorList>
            <person name="Spang A."/>
            <person name="Saw J.H."/>
            <person name="Jorgensen S.L."/>
            <person name="Zaremba-Niedzwiedzka K."/>
            <person name="Martijn J."/>
            <person name="Lind A.E."/>
            <person name="van Eijk R."/>
            <person name="Schleper C."/>
            <person name="Guy L."/>
            <person name="Ettema T.J."/>
        </authorList>
    </citation>
    <scope>NUCLEOTIDE SEQUENCE</scope>
</reference>
<sequence>MIKLSKYVIGFKLKGSTDSVLISEALEKAKEFEYILLIPKSIVEEIKKGVTGEWE</sequence>
<proteinExistence type="predicted"/>
<gene>
    <name evidence="1" type="ORF">LCGC14_1050110</name>
</gene>
<organism evidence="1">
    <name type="scientific">marine sediment metagenome</name>
    <dbReference type="NCBI Taxonomy" id="412755"/>
    <lineage>
        <taxon>unclassified sequences</taxon>
        <taxon>metagenomes</taxon>
        <taxon>ecological metagenomes</taxon>
    </lineage>
</organism>
<evidence type="ECO:0000313" key="1">
    <source>
        <dbReference type="EMBL" id="KKN09100.1"/>
    </source>
</evidence>
<name>A0A0F9MP61_9ZZZZ</name>
<dbReference type="AlphaFoldDB" id="A0A0F9MP61"/>